<dbReference type="InterPro" id="IPR002906">
    <property type="entry name" value="Ribosomal_eS31"/>
</dbReference>
<comment type="caution">
    <text evidence="9">The sequence shown here is derived from an EMBL/GenBank/DDBJ whole genome shotgun (WGS) entry which is preliminary data.</text>
</comment>
<proteinExistence type="inferred from homology"/>
<dbReference type="GO" id="GO:0005840">
    <property type="term" value="C:ribosome"/>
    <property type="evidence" value="ECO:0007669"/>
    <property type="project" value="UniProtKB-KW"/>
</dbReference>
<dbReference type="GO" id="GO:1990904">
    <property type="term" value="C:ribonucleoprotein complex"/>
    <property type="evidence" value="ECO:0007669"/>
    <property type="project" value="UniProtKB-KW"/>
</dbReference>
<dbReference type="AlphaFoldDB" id="A0A133U9N7"/>
<dbReference type="GO" id="GO:0006412">
    <property type="term" value="P:translation"/>
    <property type="evidence" value="ECO:0007669"/>
    <property type="project" value="UniProtKB-UniRule"/>
</dbReference>
<feature type="binding site" evidence="6">
    <location>
        <position position="44"/>
    </location>
    <ligand>
        <name>Zn(2+)</name>
        <dbReference type="ChEBI" id="CHEBI:29105"/>
    </ligand>
</feature>
<comment type="caution">
    <text evidence="6">Lacks conserved residue(s) required for the propagation of feature annotation.</text>
</comment>
<evidence type="ECO:0000259" key="8">
    <source>
        <dbReference type="SMART" id="SM01402"/>
    </source>
</evidence>
<organism evidence="9 10">
    <name type="scientific">candidate division MSBL1 archaeon SCGC-AAA259A05</name>
    <dbReference type="NCBI Taxonomy" id="1698259"/>
    <lineage>
        <taxon>Archaea</taxon>
        <taxon>Methanobacteriati</taxon>
        <taxon>Methanobacteriota</taxon>
        <taxon>candidate division MSBL1</taxon>
    </lineage>
</organism>
<reference evidence="9 10" key="1">
    <citation type="journal article" date="2016" name="Sci. Rep.">
        <title>Metabolic traits of an uncultured archaeal lineage -MSBL1- from brine pools of the Red Sea.</title>
        <authorList>
            <person name="Mwirichia R."/>
            <person name="Alam I."/>
            <person name="Rashid M."/>
            <person name="Vinu M."/>
            <person name="Ba-Alawi W."/>
            <person name="Anthony Kamau A."/>
            <person name="Kamanda Ngugi D."/>
            <person name="Goker M."/>
            <person name="Klenk H.P."/>
            <person name="Bajic V."/>
            <person name="Stingl U."/>
        </authorList>
    </citation>
    <scope>NUCLEOTIDE SEQUENCE [LARGE SCALE GENOMIC DNA]</scope>
    <source>
        <strain evidence="9">SCGC-AAA259A05</strain>
    </source>
</reference>
<dbReference type="InterPro" id="IPR022845">
    <property type="entry name" value="Ribosomal_eS31_arc"/>
</dbReference>
<keyword evidence="1 6" id="KW-0479">Metal-binding</keyword>
<keyword evidence="4 6" id="KW-0689">Ribosomal protein</keyword>
<evidence type="ECO:0000256" key="3">
    <source>
        <dbReference type="ARBA" id="ARBA00022833"/>
    </source>
</evidence>
<dbReference type="EMBL" id="LHXJ01000033">
    <property type="protein sequence ID" value="KXA90890.1"/>
    <property type="molecule type" value="Genomic_DNA"/>
</dbReference>
<dbReference type="GO" id="GO:0003735">
    <property type="term" value="F:structural constituent of ribosome"/>
    <property type="evidence" value="ECO:0007669"/>
    <property type="project" value="InterPro"/>
</dbReference>
<feature type="region of interest" description="Disordered" evidence="7">
    <location>
        <begin position="1"/>
        <end position="22"/>
    </location>
</feature>
<evidence type="ECO:0000256" key="1">
    <source>
        <dbReference type="ARBA" id="ARBA00022723"/>
    </source>
</evidence>
<comment type="cofactor">
    <cofactor evidence="6">
        <name>Zn(2+)</name>
        <dbReference type="ChEBI" id="CHEBI:29105"/>
    </cofactor>
    <text evidence="6">Binds 1 zinc ion per subunit.</text>
</comment>
<gene>
    <name evidence="6" type="primary">rps27ae</name>
    <name evidence="9" type="ORF">AKJ57_03265</name>
</gene>
<dbReference type="GO" id="GO:0008270">
    <property type="term" value="F:zinc ion binding"/>
    <property type="evidence" value="ECO:0007669"/>
    <property type="project" value="UniProtKB-UniRule"/>
</dbReference>
<dbReference type="SMART" id="SM01402">
    <property type="entry name" value="Ribosomal_S27"/>
    <property type="match status" value="1"/>
</dbReference>
<evidence type="ECO:0000256" key="2">
    <source>
        <dbReference type="ARBA" id="ARBA00022771"/>
    </source>
</evidence>
<sequence>MEEEESAEPAQPKRKKKRDKGKKYELYEVRNGEVNRLKKTCPRCGPGIFMADHGERLACGKCGYTEFKNTK</sequence>
<feature type="binding site" evidence="6">
    <location>
        <position position="41"/>
    </location>
    <ligand>
        <name>Zn(2+)</name>
        <dbReference type="ChEBI" id="CHEBI:29105"/>
    </ligand>
</feature>
<keyword evidence="10" id="KW-1185">Reference proteome</keyword>
<dbReference type="PATRIC" id="fig|1698259.3.peg.849"/>
<evidence type="ECO:0000256" key="5">
    <source>
        <dbReference type="ARBA" id="ARBA00023274"/>
    </source>
</evidence>
<protein>
    <recommendedName>
        <fullName evidence="6">Small ribosomal subunit protein eS31</fullName>
    </recommendedName>
</protein>
<keyword evidence="5 6" id="KW-0687">Ribonucleoprotein</keyword>
<evidence type="ECO:0000256" key="4">
    <source>
        <dbReference type="ARBA" id="ARBA00022980"/>
    </source>
</evidence>
<dbReference type="SUPFAM" id="SSF57829">
    <property type="entry name" value="Zn-binding ribosomal proteins"/>
    <property type="match status" value="1"/>
</dbReference>
<evidence type="ECO:0000313" key="9">
    <source>
        <dbReference type="EMBL" id="KXA90890.1"/>
    </source>
</evidence>
<comment type="subunit">
    <text evidence="6">Part of the 30S ribosomal subunit.</text>
</comment>
<comment type="similarity">
    <text evidence="6">Belongs to the eukaryotic ribosomal protein eS31 family.</text>
</comment>
<dbReference type="NCBIfam" id="NF001669">
    <property type="entry name" value="PRK00432.1"/>
    <property type="match status" value="1"/>
</dbReference>
<feature type="binding site" evidence="6">
    <location>
        <position position="62"/>
    </location>
    <ligand>
        <name>Zn(2+)</name>
        <dbReference type="ChEBI" id="CHEBI:29105"/>
    </ligand>
</feature>
<feature type="domain" description="Small ribosomal subunit protein eS31" evidence="8">
    <location>
        <begin position="23"/>
        <end position="65"/>
    </location>
</feature>
<evidence type="ECO:0000256" key="6">
    <source>
        <dbReference type="HAMAP-Rule" id="MF_00777"/>
    </source>
</evidence>
<feature type="compositionally biased region" description="Basic residues" evidence="7">
    <location>
        <begin position="12"/>
        <end position="21"/>
    </location>
</feature>
<dbReference type="InterPro" id="IPR011332">
    <property type="entry name" value="Ribosomal_zn-bd"/>
</dbReference>
<evidence type="ECO:0000256" key="7">
    <source>
        <dbReference type="SAM" id="MobiDB-lite"/>
    </source>
</evidence>
<evidence type="ECO:0000313" key="10">
    <source>
        <dbReference type="Proteomes" id="UP000070163"/>
    </source>
</evidence>
<dbReference type="Pfam" id="PF01599">
    <property type="entry name" value="Ribosomal_S27"/>
    <property type="match status" value="1"/>
</dbReference>
<dbReference type="Gene3D" id="6.20.50.150">
    <property type="match status" value="1"/>
</dbReference>
<keyword evidence="2 6" id="KW-0863">Zinc-finger</keyword>
<keyword evidence="3 6" id="KW-0862">Zinc</keyword>
<dbReference type="Proteomes" id="UP000070163">
    <property type="component" value="Unassembled WGS sequence"/>
</dbReference>
<accession>A0A133U9N7</accession>
<dbReference type="InterPro" id="IPR038582">
    <property type="entry name" value="Ribosomal_eS31_euk-type_sf"/>
</dbReference>
<name>A0A133U9N7_9EURY</name>
<feature type="binding site" evidence="6">
    <location>
        <position position="59"/>
    </location>
    <ligand>
        <name>Zn(2+)</name>
        <dbReference type="ChEBI" id="CHEBI:29105"/>
    </ligand>
</feature>
<dbReference type="HAMAP" id="MF_00777">
    <property type="entry name" value="Ribosomal_eS31"/>
    <property type="match status" value="1"/>
</dbReference>